<keyword evidence="5" id="KW-0653">Protein transport</keyword>
<feature type="region of interest" description="Disordered" evidence="11">
    <location>
        <begin position="1"/>
        <end position="41"/>
    </location>
</feature>
<dbReference type="GO" id="GO:0005737">
    <property type="term" value="C:cytoplasm"/>
    <property type="evidence" value="ECO:0007669"/>
    <property type="project" value="TreeGrafter"/>
</dbReference>
<keyword evidence="7" id="KW-0906">Nuclear pore complex</keyword>
<dbReference type="InterPro" id="IPR038506">
    <property type="entry name" value="GLE1-like_sf"/>
</dbReference>
<evidence type="ECO:0000256" key="9">
    <source>
        <dbReference type="ARBA" id="ARBA00026227"/>
    </source>
</evidence>
<dbReference type="AlphaFoldDB" id="A0A9P3US92"/>
<dbReference type="GO" id="GO:0000822">
    <property type="term" value="F:inositol hexakisphosphate binding"/>
    <property type="evidence" value="ECO:0007669"/>
    <property type="project" value="TreeGrafter"/>
</dbReference>
<keyword evidence="8" id="KW-0539">Nucleus</keyword>
<keyword evidence="13" id="KW-1185">Reference proteome</keyword>
<dbReference type="PANTHER" id="PTHR12960">
    <property type="entry name" value="GLE-1-RELATED"/>
    <property type="match status" value="1"/>
</dbReference>
<keyword evidence="6" id="KW-0811">Translocation</keyword>
<accession>A0A9P3US92</accession>
<evidence type="ECO:0000256" key="8">
    <source>
        <dbReference type="ARBA" id="ARBA00023242"/>
    </source>
</evidence>
<dbReference type="OrthoDB" id="420884at2759"/>
<organism evidence="12 13">
    <name type="scientific">Lyophyllum shimeji</name>
    <name type="common">Hon-shimeji</name>
    <name type="synonym">Tricholoma shimeji</name>
    <dbReference type="NCBI Taxonomy" id="47721"/>
    <lineage>
        <taxon>Eukaryota</taxon>
        <taxon>Fungi</taxon>
        <taxon>Dikarya</taxon>
        <taxon>Basidiomycota</taxon>
        <taxon>Agaricomycotina</taxon>
        <taxon>Agaricomycetes</taxon>
        <taxon>Agaricomycetidae</taxon>
        <taxon>Agaricales</taxon>
        <taxon>Tricholomatineae</taxon>
        <taxon>Lyophyllaceae</taxon>
        <taxon>Lyophyllum</taxon>
    </lineage>
</organism>
<evidence type="ECO:0000256" key="2">
    <source>
        <dbReference type="ARBA" id="ARBA00011056"/>
    </source>
</evidence>
<dbReference type="GO" id="GO:0015031">
    <property type="term" value="P:protein transport"/>
    <property type="evidence" value="ECO:0007669"/>
    <property type="project" value="UniProtKB-KW"/>
</dbReference>
<feature type="region of interest" description="Disordered" evidence="11">
    <location>
        <begin position="85"/>
        <end position="169"/>
    </location>
</feature>
<evidence type="ECO:0000256" key="7">
    <source>
        <dbReference type="ARBA" id="ARBA00023132"/>
    </source>
</evidence>
<proteinExistence type="inferred from homology"/>
<dbReference type="PANTHER" id="PTHR12960:SF0">
    <property type="entry name" value="MRNA EXPORT FACTOR GLE1"/>
    <property type="match status" value="1"/>
</dbReference>
<evidence type="ECO:0000256" key="10">
    <source>
        <dbReference type="ARBA" id="ARBA00029983"/>
    </source>
</evidence>
<dbReference type="EMBL" id="BRPK01000009">
    <property type="protein sequence ID" value="GLB40961.1"/>
    <property type="molecule type" value="Genomic_DNA"/>
</dbReference>
<evidence type="ECO:0000256" key="3">
    <source>
        <dbReference type="ARBA" id="ARBA00022448"/>
    </source>
</evidence>
<dbReference type="GO" id="GO:0005543">
    <property type="term" value="F:phospholipid binding"/>
    <property type="evidence" value="ECO:0007669"/>
    <property type="project" value="TreeGrafter"/>
</dbReference>
<comment type="subcellular location">
    <subcellularLocation>
        <location evidence="1">Nucleus</location>
        <location evidence="1">Nuclear pore complex</location>
    </subcellularLocation>
</comment>
<protein>
    <recommendedName>
        <fullName evidence="9">mRNA export factor GLE1</fullName>
    </recommendedName>
    <alternativeName>
        <fullName evidence="10">Nucleoporin GLE1</fullName>
    </alternativeName>
</protein>
<evidence type="ECO:0000256" key="5">
    <source>
        <dbReference type="ARBA" id="ARBA00022927"/>
    </source>
</evidence>
<evidence type="ECO:0000256" key="1">
    <source>
        <dbReference type="ARBA" id="ARBA00004567"/>
    </source>
</evidence>
<sequence length="489" mass="57213">MDAFRTARKELNATETRFHDEQDRSRTQEMERRAALHDQQMKEIEVRLEELRMKQKAEDEKLRMSMRERQKRIWDGIENVIKLEEDKVKARLEEEKRKKEEEERRRKEEEERQKALEEKQKEEQRKREQEAKKAAEEKEKREQEEAETRRLEAEEERQKKERERGERTAREELGMTTPEEDWRAARNNLQELKSQTMKSVKEDRAAKSEWSKWRRQITPKIGQITDDEAEINRISLQLYQIMHPPNAPAHNPMIYKALLSSLAKAILLQAETEVTAEKKSAAPLAKVTFNLLETLEGFPEVFFARLVQRAGGWPIPYMVTPEAMPPGPFKNDAERNRAVDRARKTAMGYRKSGNGNGEELETTAEYTARVSGMMRVYFHVLRIPPQQKPLHPLFRLPRYWMWFSRVLKDKRLLETAAAPQLMYTALDVMGSQARMIWGHQWNKMLELMYEGVTAGYGGGKIIGGTSGEGIAARVRVQLEVERILLGPSA</sequence>
<keyword evidence="3" id="KW-0813">Transport</keyword>
<comment type="caution">
    <text evidence="12">The sequence shown here is derived from an EMBL/GenBank/DDBJ whole genome shotgun (WGS) entry which is preliminary data.</text>
</comment>
<gene>
    <name evidence="12" type="primary">GLE1</name>
    <name evidence="12" type="ORF">LshimejAT787_0901760</name>
</gene>
<dbReference type="InterPro" id="IPR012476">
    <property type="entry name" value="GLE1"/>
</dbReference>
<dbReference type="Pfam" id="PF07817">
    <property type="entry name" value="GLE1"/>
    <property type="match status" value="1"/>
</dbReference>
<name>A0A9P3US92_LYOSH</name>
<keyword evidence="4" id="KW-0509">mRNA transport</keyword>
<dbReference type="Proteomes" id="UP001063166">
    <property type="component" value="Unassembled WGS sequence"/>
</dbReference>
<dbReference type="GO" id="GO:0031369">
    <property type="term" value="F:translation initiation factor binding"/>
    <property type="evidence" value="ECO:0007669"/>
    <property type="project" value="TreeGrafter"/>
</dbReference>
<reference evidence="12" key="1">
    <citation type="submission" date="2022-07" db="EMBL/GenBank/DDBJ databases">
        <title>The genome of Lyophyllum shimeji provides insight into the initial evolution of ectomycorrhizal fungal genome.</title>
        <authorList>
            <person name="Kobayashi Y."/>
            <person name="Shibata T."/>
            <person name="Hirakawa H."/>
            <person name="Shigenobu S."/>
            <person name="Nishiyama T."/>
            <person name="Yamada A."/>
            <person name="Hasebe M."/>
            <person name="Kawaguchi M."/>
        </authorList>
    </citation>
    <scope>NUCLEOTIDE SEQUENCE</scope>
    <source>
        <strain evidence="12">AT787</strain>
    </source>
</reference>
<evidence type="ECO:0000256" key="4">
    <source>
        <dbReference type="ARBA" id="ARBA00022816"/>
    </source>
</evidence>
<dbReference type="GO" id="GO:0044614">
    <property type="term" value="C:nuclear pore cytoplasmic filaments"/>
    <property type="evidence" value="ECO:0007669"/>
    <property type="project" value="TreeGrafter"/>
</dbReference>
<dbReference type="Gene3D" id="1.25.40.510">
    <property type="entry name" value="GLE1-like"/>
    <property type="match status" value="1"/>
</dbReference>
<evidence type="ECO:0000313" key="12">
    <source>
        <dbReference type="EMBL" id="GLB40961.1"/>
    </source>
</evidence>
<comment type="similarity">
    <text evidence="2">Belongs to the GLE1 family.</text>
</comment>
<evidence type="ECO:0000313" key="13">
    <source>
        <dbReference type="Proteomes" id="UP001063166"/>
    </source>
</evidence>
<evidence type="ECO:0000256" key="6">
    <source>
        <dbReference type="ARBA" id="ARBA00023010"/>
    </source>
</evidence>
<dbReference type="GO" id="GO:0016973">
    <property type="term" value="P:poly(A)+ mRNA export from nucleus"/>
    <property type="evidence" value="ECO:0007669"/>
    <property type="project" value="InterPro"/>
</dbReference>
<evidence type="ECO:0000256" key="11">
    <source>
        <dbReference type="SAM" id="MobiDB-lite"/>
    </source>
</evidence>